<accession>A0A428WDV3</accession>
<dbReference type="Proteomes" id="UP000286716">
    <property type="component" value="Unassembled WGS sequence"/>
</dbReference>
<protein>
    <submittedName>
        <fullName evidence="2">Uncharacterized protein</fullName>
    </submittedName>
</protein>
<dbReference type="AlphaFoldDB" id="A0A428WDV3"/>
<name>A0A428WDV3_AMYBA</name>
<evidence type="ECO:0000313" key="2">
    <source>
        <dbReference type="EMBL" id="RSM41241.1"/>
    </source>
</evidence>
<comment type="caution">
    <text evidence="2">The sequence shown here is derived from an EMBL/GenBank/DDBJ whole genome shotgun (WGS) entry which is preliminary data.</text>
</comment>
<reference evidence="2 3" key="1">
    <citation type="submission" date="2018-05" db="EMBL/GenBank/DDBJ databases">
        <title>Evolution of GPA BGCs.</title>
        <authorList>
            <person name="Waglechner N."/>
            <person name="Wright G.D."/>
        </authorList>
    </citation>
    <scope>NUCLEOTIDE SEQUENCE [LARGE SCALE GENOMIC DNA]</scope>
    <source>
        <strain evidence="2 3">DSM 5908</strain>
    </source>
</reference>
<evidence type="ECO:0000313" key="3">
    <source>
        <dbReference type="Proteomes" id="UP000286716"/>
    </source>
</evidence>
<proteinExistence type="predicted"/>
<organism evidence="2 3">
    <name type="scientific">Amycolatopsis balhimycina DSM 5908</name>
    <dbReference type="NCBI Taxonomy" id="1081091"/>
    <lineage>
        <taxon>Bacteria</taxon>
        <taxon>Bacillati</taxon>
        <taxon>Actinomycetota</taxon>
        <taxon>Actinomycetes</taxon>
        <taxon>Pseudonocardiales</taxon>
        <taxon>Pseudonocardiaceae</taxon>
        <taxon>Amycolatopsis</taxon>
    </lineage>
</organism>
<feature type="region of interest" description="Disordered" evidence="1">
    <location>
        <begin position="143"/>
        <end position="201"/>
    </location>
</feature>
<feature type="compositionally biased region" description="Low complexity" evidence="1">
    <location>
        <begin position="158"/>
        <end position="173"/>
    </location>
</feature>
<gene>
    <name evidence="2" type="ORF">DMA12_24895</name>
</gene>
<evidence type="ECO:0000256" key="1">
    <source>
        <dbReference type="SAM" id="MobiDB-lite"/>
    </source>
</evidence>
<keyword evidence="3" id="KW-1185">Reference proteome</keyword>
<dbReference type="EMBL" id="QHHU01000035">
    <property type="protein sequence ID" value="RSM41241.1"/>
    <property type="molecule type" value="Genomic_DNA"/>
</dbReference>
<sequence>MAQVGGAVSSAAGTAAVVVEPVSRVVRSVEPILASLTRPVAGLADPLTGSVGGLVRPVLGTVAPGLPDLVAPVAADLPVVAPVAGGVGPVGRLPGTKPAGLIGWIHPADPVASSAGAAETLLPPGKFVPAAALSADVARPAVPRPACHGTAESGSHRAPASAPQAVSPAGAPGHTPPAPASPTPSDVGCGTGSPIPPAFLASDHGPRDFSVLTRVHEVFVPLSRPCEPGTGPG</sequence>